<feature type="transmembrane region" description="Helical" evidence="1">
    <location>
        <begin position="75"/>
        <end position="93"/>
    </location>
</feature>
<dbReference type="AlphaFoldDB" id="A0A6C0GMN1"/>
<dbReference type="Gene3D" id="2.60.120.10">
    <property type="entry name" value="Jelly Rolls"/>
    <property type="match status" value="1"/>
</dbReference>
<dbReference type="InterPro" id="IPR018490">
    <property type="entry name" value="cNMP-bd_dom_sf"/>
</dbReference>
<evidence type="ECO:0000313" key="3">
    <source>
        <dbReference type="EMBL" id="QHT68890.1"/>
    </source>
</evidence>
<feature type="transmembrane region" description="Helical" evidence="1">
    <location>
        <begin position="105"/>
        <end position="129"/>
    </location>
</feature>
<dbReference type="InterPro" id="IPR000595">
    <property type="entry name" value="cNMP-bd_dom"/>
</dbReference>
<feature type="domain" description="Cyclic nucleotide-binding" evidence="2">
    <location>
        <begin position="937"/>
        <end position="1053"/>
    </location>
</feature>
<dbReference type="InterPro" id="IPR036259">
    <property type="entry name" value="MFS_trans_sf"/>
</dbReference>
<dbReference type="InterPro" id="IPR016024">
    <property type="entry name" value="ARM-type_fold"/>
</dbReference>
<feature type="transmembrane region" description="Helical" evidence="1">
    <location>
        <begin position="258"/>
        <end position="277"/>
    </location>
</feature>
<dbReference type="SUPFAM" id="SSF48371">
    <property type="entry name" value="ARM repeat"/>
    <property type="match status" value="2"/>
</dbReference>
<dbReference type="Pfam" id="PF00027">
    <property type="entry name" value="cNMP_binding"/>
    <property type="match status" value="1"/>
</dbReference>
<organism evidence="3 4">
    <name type="scientific">Rhodocytophaga rosea</name>
    <dbReference type="NCBI Taxonomy" id="2704465"/>
    <lineage>
        <taxon>Bacteria</taxon>
        <taxon>Pseudomonadati</taxon>
        <taxon>Bacteroidota</taxon>
        <taxon>Cytophagia</taxon>
        <taxon>Cytophagales</taxon>
        <taxon>Rhodocytophagaceae</taxon>
        <taxon>Rhodocytophaga</taxon>
    </lineage>
</organism>
<feature type="transmembrane region" description="Helical" evidence="1">
    <location>
        <begin position="150"/>
        <end position="167"/>
    </location>
</feature>
<dbReference type="Pfam" id="PF13646">
    <property type="entry name" value="HEAT_2"/>
    <property type="match status" value="1"/>
</dbReference>
<sequence length="1063" mass="120053">MKTLEQSSESGRIFLVLTIGFFIGIFNATLDVGASTLFLNRFEEQAYLPKAIVASGILGMIFTYLFAYFQNRLPFQMVAGSFIVIILLTITAIRLGFDSVENTDLLIFSAFVCIGPFNAVVLLIFWGVFGRLFNLRESKKIISRIDSGQLLASIIALFAIPFIISFLSEPTDLFWLSSASATMIFVMLLVVNWKYNMNSNQQYTQHKSSTFIGFIRSPYIVWMAIFVNISMVCLFFVNYSFLAVTAKQFPDPGNLAKFISIFTGTIVVFNFLIQNFVTDRIITMYGLKVSLLINPVLLCLFTFFSAIIGFYLGYGKQSETFIIFFLAIALGKLFTVSLKEAIDNPTFKLYFLPLDSTIRFNIQARIEGVVTMFAGLIAGSLLWLLDTLAVMELIYFTYLLIPIVFCWLFVTSKLYSYYRQTLEHTLENLKESKITTPKHIHLVTDILANELKSDHPAQVITALKLIERMEPNLFEQVLADFPEDSAPEVKNYVKNKAKSLLIDVVIQTGNSVDANLNGTVEEEGNTKNAALVIGNNKIKFNSFGISSIQKLAKSKDISERLTAVQLLEQVINSDNVFILLELLRDPDITVRKAALATARKSKMPETWPMLIDFLASPTHSYAASMALTECGPDVLPVLELVFHKASHNTSILQKIIHIYGQIGGEKAIELLWDKIEYPDARIENEVLISLGNCQFQAMAEKMTIVHRLLETELSKAAWNQAALLELEEVYYNEHLKTALEEEMVYNFDRVFMLLSLIYNPESIRLVKQNIESGTSEGKVYALELLDVFIDKNLKTILFPLLDDIPASEEVSIYQAHFPRETLSSKEVLLHIINRDYNSMNRWTKACAMYSIAATPDMPVTHDLAAHIFNPDMLLRETAAWAIHKMKPLAYLELQNRLSVQAKQELNRITGSLINSTYANIQAGLMVYQIIFLKQTRAFRGLPGILLSELAGAITIEQFKQGDFIITPGKSGNTPIYLVLSGLVEWHSQGGEFWQSGISELVGESIILDSDVHAYKVIAREDTELYSIDKEKFYRVMASQPKLMQQFLENLNSNKRIPAEEVFA</sequence>
<keyword evidence="1" id="KW-0472">Membrane</keyword>
<feature type="transmembrane region" description="Helical" evidence="1">
    <location>
        <begin position="289"/>
        <end position="314"/>
    </location>
</feature>
<accession>A0A6C0GMN1</accession>
<protein>
    <submittedName>
        <fullName evidence="3">Cyclic nucleotide-binding domain-containing protein</fullName>
    </submittedName>
</protein>
<evidence type="ECO:0000256" key="1">
    <source>
        <dbReference type="SAM" id="Phobius"/>
    </source>
</evidence>
<keyword evidence="1" id="KW-0812">Transmembrane</keyword>
<dbReference type="SMART" id="SM00100">
    <property type="entry name" value="cNMP"/>
    <property type="match status" value="1"/>
</dbReference>
<dbReference type="InterPro" id="IPR011989">
    <property type="entry name" value="ARM-like"/>
</dbReference>
<keyword evidence="4" id="KW-1185">Reference proteome</keyword>
<dbReference type="KEGG" id="rhoz:GXP67_20670"/>
<dbReference type="PROSITE" id="PS50042">
    <property type="entry name" value="CNMP_BINDING_3"/>
    <property type="match status" value="1"/>
</dbReference>
<reference evidence="3 4" key="1">
    <citation type="submission" date="2020-01" db="EMBL/GenBank/DDBJ databases">
        <authorList>
            <person name="Kim M.K."/>
        </authorList>
    </citation>
    <scope>NUCLEOTIDE SEQUENCE [LARGE SCALE GENOMIC DNA]</scope>
    <source>
        <strain evidence="3 4">172606-1</strain>
    </source>
</reference>
<dbReference type="RefSeq" id="WP_162444891.1">
    <property type="nucleotide sequence ID" value="NZ_CP048222.1"/>
</dbReference>
<feature type="transmembrane region" description="Helical" evidence="1">
    <location>
        <begin position="366"/>
        <end position="385"/>
    </location>
</feature>
<name>A0A6C0GMN1_9BACT</name>
<dbReference type="CDD" id="cd00038">
    <property type="entry name" value="CAP_ED"/>
    <property type="match status" value="1"/>
</dbReference>
<dbReference type="InterPro" id="IPR014710">
    <property type="entry name" value="RmlC-like_jellyroll"/>
</dbReference>
<dbReference type="SUPFAM" id="SSF103473">
    <property type="entry name" value="MFS general substrate transporter"/>
    <property type="match status" value="1"/>
</dbReference>
<gene>
    <name evidence="3" type="ORF">GXP67_20670</name>
</gene>
<dbReference type="Proteomes" id="UP000480178">
    <property type="component" value="Chromosome"/>
</dbReference>
<feature type="transmembrane region" description="Helical" evidence="1">
    <location>
        <begin position="173"/>
        <end position="193"/>
    </location>
</feature>
<dbReference type="EMBL" id="CP048222">
    <property type="protein sequence ID" value="QHT68890.1"/>
    <property type="molecule type" value="Genomic_DNA"/>
</dbReference>
<dbReference type="CDD" id="cd06174">
    <property type="entry name" value="MFS"/>
    <property type="match status" value="1"/>
</dbReference>
<proteinExistence type="predicted"/>
<dbReference type="Gene3D" id="1.25.10.10">
    <property type="entry name" value="Leucine-rich Repeat Variant"/>
    <property type="match status" value="1"/>
</dbReference>
<evidence type="ECO:0000259" key="2">
    <source>
        <dbReference type="PROSITE" id="PS50042"/>
    </source>
</evidence>
<keyword evidence="1" id="KW-1133">Transmembrane helix</keyword>
<dbReference type="SUPFAM" id="SSF51206">
    <property type="entry name" value="cAMP-binding domain-like"/>
    <property type="match status" value="1"/>
</dbReference>
<feature type="transmembrane region" description="Helical" evidence="1">
    <location>
        <begin position="50"/>
        <end position="68"/>
    </location>
</feature>
<feature type="transmembrane region" description="Helical" evidence="1">
    <location>
        <begin position="12"/>
        <end position="30"/>
    </location>
</feature>
<feature type="transmembrane region" description="Helical" evidence="1">
    <location>
        <begin position="320"/>
        <end position="338"/>
    </location>
</feature>
<evidence type="ECO:0000313" key="4">
    <source>
        <dbReference type="Proteomes" id="UP000480178"/>
    </source>
</evidence>
<feature type="transmembrane region" description="Helical" evidence="1">
    <location>
        <begin position="214"/>
        <end position="238"/>
    </location>
</feature>
<feature type="transmembrane region" description="Helical" evidence="1">
    <location>
        <begin position="391"/>
        <end position="410"/>
    </location>
</feature>